<dbReference type="OrthoDB" id="5798401at2759"/>
<name>A0A0B2VZ39_TOXCA</name>
<gene>
    <name evidence="2" type="ORF">Tcan_03036</name>
</gene>
<feature type="transmembrane region" description="Helical" evidence="1">
    <location>
        <begin position="155"/>
        <end position="173"/>
    </location>
</feature>
<keyword evidence="1" id="KW-1133">Transmembrane helix</keyword>
<protein>
    <recommendedName>
        <fullName evidence="4">G_PROTEIN_RECEP_F1_2 domain-containing protein</fullName>
    </recommendedName>
</protein>
<reference evidence="2 3" key="1">
    <citation type="submission" date="2014-11" db="EMBL/GenBank/DDBJ databases">
        <title>Genetic blueprint of the zoonotic pathogen Toxocara canis.</title>
        <authorList>
            <person name="Zhu X.-Q."/>
            <person name="Korhonen P.K."/>
            <person name="Cai H."/>
            <person name="Young N.D."/>
            <person name="Nejsum P."/>
            <person name="von Samson-Himmelstjerna G."/>
            <person name="Boag P.R."/>
            <person name="Tan P."/>
            <person name="Li Q."/>
            <person name="Min J."/>
            <person name="Yang Y."/>
            <person name="Wang X."/>
            <person name="Fang X."/>
            <person name="Hall R.S."/>
            <person name="Hofmann A."/>
            <person name="Sternberg P.W."/>
            <person name="Jex A.R."/>
            <person name="Gasser R.B."/>
        </authorList>
    </citation>
    <scope>NUCLEOTIDE SEQUENCE [LARGE SCALE GENOMIC DNA]</scope>
    <source>
        <strain evidence="2">PN_DK_2014</strain>
    </source>
</reference>
<evidence type="ECO:0000256" key="1">
    <source>
        <dbReference type="SAM" id="Phobius"/>
    </source>
</evidence>
<comment type="caution">
    <text evidence="2">The sequence shown here is derived from an EMBL/GenBank/DDBJ whole genome shotgun (WGS) entry which is preliminary data.</text>
</comment>
<dbReference type="STRING" id="6265.A0A0B2VZ39"/>
<feature type="transmembrane region" description="Helical" evidence="1">
    <location>
        <begin position="185"/>
        <end position="203"/>
    </location>
</feature>
<evidence type="ECO:0008006" key="4">
    <source>
        <dbReference type="Google" id="ProtNLM"/>
    </source>
</evidence>
<feature type="transmembrane region" description="Helical" evidence="1">
    <location>
        <begin position="62"/>
        <end position="80"/>
    </location>
</feature>
<keyword evidence="1" id="KW-0472">Membrane</keyword>
<proteinExistence type="predicted"/>
<evidence type="ECO:0000313" key="2">
    <source>
        <dbReference type="EMBL" id="KHN86699.1"/>
    </source>
</evidence>
<evidence type="ECO:0000313" key="3">
    <source>
        <dbReference type="Proteomes" id="UP000031036"/>
    </source>
</evidence>
<keyword evidence="1" id="KW-0812">Transmembrane</keyword>
<dbReference type="EMBL" id="JPKZ01000530">
    <property type="protein sequence ID" value="KHN86699.1"/>
    <property type="molecule type" value="Genomic_DNA"/>
</dbReference>
<dbReference type="AlphaFoldDB" id="A0A0B2VZ39"/>
<sequence>MDNVTLRGDSSNRIVVLIADVVFYRNNRSTFAQSELDIFELMHVQTQNTDIWKRVLINLPHLALYILSILLNSILLLMSIKKPHKDRWMRLPLLIAILAFCNIILATGFFAYTLLIDVFYSVPSIDSINIDAWPLADFCYAAVKETLKHQIVHNLVNAQAIFILLITIDRYYSLFTTYDPNIRSSWGPTLLAILPYVLVGVFLDFRLQSAISGATVALFIW</sequence>
<keyword evidence="3" id="KW-1185">Reference proteome</keyword>
<accession>A0A0B2VZ39</accession>
<feature type="transmembrane region" description="Helical" evidence="1">
    <location>
        <begin position="92"/>
        <end position="115"/>
    </location>
</feature>
<dbReference type="Proteomes" id="UP000031036">
    <property type="component" value="Unassembled WGS sequence"/>
</dbReference>
<organism evidence="2 3">
    <name type="scientific">Toxocara canis</name>
    <name type="common">Canine roundworm</name>
    <dbReference type="NCBI Taxonomy" id="6265"/>
    <lineage>
        <taxon>Eukaryota</taxon>
        <taxon>Metazoa</taxon>
        <taxon>Ecdysozoa</taxon>
        <taxon>Nematoda</taxon>
        <taxon>Chromadorea</taxon>
        <taxon>Rhabditida</taxon>
        <taxon>Spirurina</taxon>
        <taxon>Ascaridomorpha</taxon>
        <taxon>Ascaridoidea</taxon>
        <taxon>Toxocaridae</taxon>
        <taxon>Toxocara</taxon>
    </lineage>
</organism>